<evidence type="ECO:0000256" key="5">
    <source>
        <dbReference type="SAM" id="Phobius"/>
    </source>
</evidence>
<evidence type="ECO:0000256" key="1">
    <source>
        <dbReference type="ARBA" id="ARBA00004370"/>
    </source>
</evidence>
<feature type="domain" description="G-protein coupled receptors family 1 profile" evidence="6">
    <location>
        <begin position="45"/>
        <end position="156"/>
    </location>
</feature>
<evidence type="ECO:0000313" key="7">
    <source>
        <dbReference type="EMBL" id="CAF1296308.1"/>
    </source>
</evidence>
<sequence length="379" mass="43204">MTSDPITSNFTTDDTPVVVTTSSLQLGIWITTGCACFAYGLGFVGNVLSLIIFCTQDEFRKISTGLLFILITISNFIHLWTLASDYLTLYNIAMYSNMLMQCRYSYYIQNISRAMSTYWMVTVALDRLIRTEYPMRSKKICTKQNVIIISIVYFIIFAAFWSFYLVPVTNLSFIAGTCASIQSPALTYFSNNIHLPVRAVLDIVPKMHVLYENTNILIRAKAYTLTYVLLSTYNESLYTLSDTKLFQAIERDVRRTSADPDENDLLHEALNRLTTLLSSLLTRTLDELLSSTEQTRKTSPVKDAFKKWLPSFRLISTIIGNPCIRSRVVTLMSIKKLFKLFSNIKLIAELHSELTKGKCRQWSQVCQGRNTSLNTSIRP</sequence>
<feature type="transmembrane region" description="Helical" evidence="5">
    <location>
        <begin position="104"/>
        <end position="125"/>
    </location>
</feature>
<evidence type="ECO:0000313" key="8">
    <source>
        <dbReference type="Proteomes" id="UP000663891"/>
    </source>
</evidence>
<comment type="caution">
    <text evidence="7">The sequence shown here is derived from an EMBL/GenBank/DDBJ whole genome shotgun (WGS) entry which is preliminary data.</text>
</comment>
<dbReference type="InterPro" id="IPR017452">
    <property type="entry name" value="GPCR_Rhodpsn_7TM"/>
</dbReference>
<feature type="transmembrane region" description="Helical" evidence="5">
    <location>
        <begin position="65"/>
        <end position="84"/>
    </location>
</feature>
<dbReference type="InterPro" id="IPR019424">
    <property type="entry name" value="7TM_GPCR_Srsx"/>
</dbReference>
<organism evidence="7 8">
    <name type="scientific">Adineta steineri</name>
    <dbReference type="NCBI Taxonomy" id="433720"/>
    <lineage>
        <taxon>Eukaryota</taxon>
        <taxon>Metazoa</taxon>
        <taxon>Spiralia</taxon>
        <taxon>Gnathifera</taxon>
        <taxon>Rotifera</taxon>
        <taxon>Eurotatoria</taxon>
        <taxon>Bdelloidea</taxon>
        <taxon>Adinetida</taxon>
        <taxon>Adinetidae</taxon>
        <taxon>Adineta</taxon>
    </lineage>
</organism>
<feature type="transmembrane region" description="Helical" evidence="5">
    <location>
        <begin position="26"/>
        <end position="53"/>
    </location>
</feature>
<dbReference type="SUPFAM" id="SSF81321">
    <property type="entry name" value="Family A G protein-coupled receptor-like"/>
    <property type="match status" value="1"/>
</dbReference>
<evidence type="ECO:0000256" key="2">
    <source>
        <dbReference type="ARBA" id="ARBA00022692"/>
    </source>
</evidence>
<gene>
    <name evidence="7" type="ORF">VCS650_LOCUS30794</name>
</gene>
<dbReference type="Pfam" id="PF10320">
    <property type="entry name" value="7TM_GPCR_Srsx"/>
    <property type="match status" value="1"/>
</dbReference>
<protein>
    <recommendedName>
        <fullName evidence="6">G-protein coupled receptors family 1 profile domain-containing protein</fullName>
    </recommendedName>
</protein>
<reference evidence="7" key="1">
    <citation type="submission" date="2021-02" db="EMBL/GenBank/DDBJ databases">
        <authorList>
            <person name="Nowell W R."/>
        </authorList>
    </citation>
    <scope>NUCLEOTIDE SEQUENCE</scope>
</reference>
<accession>A0A815D5P9</accession>
<dbReference type="Gene3D" id="1.20.1070.10">
    <property type="entry name" value="Rhodopsin 7-helix transmembrane proteins"/>
    <property type="match status" value="1"/>
</dbReference>
<keyword evidence="3 5" id="KW-1133">Transmembrane helix</keyword>
<evidence type="ECO:0000256" key="4">
    <source>
        <dbReference type="ARBA" id="ARBA00023136"/>
    </source>
</evidence>
<feature type="transmembrane region" description="Helical" evidence="5">
    <location>
        <begin position="146"/>
        <end position="166"/>
    </location>
</feature>
<comment type="subcellular location">
    <subcellularLocation>
        <location evidence="1">Membrane</location>
    </subcellularLocation>
</comment>
<dbReference type="OrthoDB" id="9997631at2759"/>
<dbReference type="AlphaFoldDB" id="A0A815D5P9"/>
<keyword evidence="2 5" id="KW-0812">Transmembrane</keyword>
<evidence type="ECO:0000256" key="3">
    <source>
        <dbReference type="ARBA" id="ARBA00022989"/>
    </source>
</evidence>
<proteinExistence type="predicted"/>
<name>A0A815D5P9_9BILA</name>
<dbReference type="PROSITE" id="PS50262">
    <property type="entry name" value="G_PROTEIN_RECEP_F1_2"/>
    <property type="match status" value="1"/>
</dbReference>
<keyword evidence="4 5" id="KW-0472">Membrane</keyword>
<dbReference type="EMBL" id="CAJNON010000509">
    <property type="protein sequence ID" value="CAF1296308.1"/>
    <property type="molecule type" value="Genomic_DNA"/>
</dbReference>
<dbReference type="GO" id="GO:0016020">
    <property type="term" value="C:membrane"/>
    <property type="evidence" value="ECO:0007669"/>
    <property type="project" value="UniProtKB-SubCell"/>
</dbReference>
<evidence type="ECO:0000259" key="6">
    <source>
        <dbReference type="PROSITE" id="PS50262"/>
    </source>
</evidence>
<dbReference type="Proteomes" id="UP000663891">
    <property type="component" value="Unassembled WGS sequence"/>
</dbReference>